<gene>
    <name evidence="1" type="ORF">BB561_005297</name>
</gene>
<dbReference type="EMBL" id="MBFR01000308">
    <property type="protein sequence ID" value="PVU89522.1"/>
    <property type="molecule type" value="Genomic_DNA"/>
</dbReference>
<reference evidence="1 2" key="1">
    <citation type="journal article" date="2018" name="MBio">
        <title>Comparative Genomics Reveals the Core Gene Toolbox for the Fungus-Insect Symbiosis.</title>
        <authorList>
            <person name="Wang Y."/>
            <person name="Stata M."/>
            <person name="Wang W."/>
            <person name="Stajich J.E."/>
            <person name="White M.M."/>
            <person name="Moncalvo J.M."/>
        </authorList>
    </citation>
    <scope>NUCLEOTIDE SEQUENCE [LARGE SCALE GENOMIC DNA]</scope>
    <source>
        <strain evidence="1 2">SWE-8-4</strain>
    </source>
</reference>
<dbReference type="AlphaFoldDB" id="A0A2T9YB04"/>
<proteinExistence type="predicted"/>
<organism evidence="1 2">
    <name type="scientific">Smittium simulii</name>
    <dbReference type="NCBI Taxonomy" id="133385"/>
    <lineage>
        <taxon>Eukaryota</taxon>
        <taxon>Fungi</taxon>
        <taxon>Fungi incertae sedis</taxon>
        <taxon>Zoopagomycota</taxon>
        <taxon>Kickxellomycotina</taxon>
        <taxon>Harpellomycetes</taxon>
        <taxon>Harpellales</taxon>
        <taxon>Legeriomycetaceae</taxon>
        <taxon>Smittium</taxon>
    </lineage>
</organism>
<name>A0A2T9YB04_9FUNG</name>
<evidence type="ECO:0000313" key="2">
    <source>
        <dbReference type="Proteomes" id="UP000245383"/>
    </source>
</evidence>
<sequence>MKNHNTQGAIQCPDNTFTKQNNTCSIYKSFDFCNDASIYATKRNDGLLFQIDNFALDLE</sequence>
<evidence type="ECO:0000313" key="1">
    <source>
        <dbReference type="EMBL" id="PVU89522.1"/>
    </source>
</evidence>
<accession>A0A2T9YB04</accession>
<comment type="caution">
    <text evidence="1">The sequence shown here is derived from an EMBL/GenBank/DDBJ whole genome shotgun (WGS) entry which is preliminary data.</text>
</comment>
<protein>
    <submittedName>
        <fullName evidence="1">Uncharacterized protein</fullName>
    </submittedName>
</protein>
<keyword evidence="2" id="KW-1185">Reference proteome</keyword>
<dbReference type="Proteomes" id="UP000245383">
    <property type="component" value="Unassembled WGS sequence"/>
</dbReference>